<dbReference type="RefSeq" id="WP_327597858.1">
    <property type="nucleotide sequence ID" value="NZ_JAYXHS010000001.1"/>
</dbReference>
<dbReference type="Pfam" id="PF05099">
    <property type="entry name" value="TerB"/>
    <property type="match status" value="1"/>
</dbReference>
<evidence type="ECO:0000259" key="1">
    <source>
        <dbReference type="Pfam" id="PF05099"/>
    </source>
</evidence>
<organism evidence="2 3">
    <name type="scientific">Uliginosibacterium silvisoli</name>
    <dbReference type="NCBI Taxonomy" id="3114758"/>
    <lineage>
        <taxon>Bacteria</taxon>
        <taxon>Pseudomonadati</taxon>
        <taxon>Pseudomonadota</taxon>
        <taxon>Betaproteobacteria</taxon>
        <taxon>Rhodocyclales</taxon>
        <taxon>Zoogloeaceae</taxon>
        <taxon>Uliginosibacterium</taxon>
    </lineage>
</organism>
<gene>
    <name evidence="2" type="ORF">VVD49_04115</name>
</gene>
<name>A0ABU6K0G6_9RHOO</name>
<dbReference type="Proteomes" id="UP001331561">
    <property type="component" value="Unassembled WGS sequence"/>
</dbReference>
<comment type="caution">
    <text evidence="2">The sequence shown here is derived from an EMBL/GenBank/DDBJ whole genome shotgun (WGS) entry which is preliminary data.</text>
</comment>
<protein>
    <submittedName>
        <fullName evidence="2">TerB family tellurite resistance protein</fullName>
    </submittedName>
</protein>
<feature type="domain" description="Co-chaperone DjlA N-terminal" evidence="1">
    <location>
        <begin position="11"/>
        <end position="121"/>
    </location>
</feature>
<dbReference type="InterPro" id="IPR029024">
    <property type="entry name" value="TerB-like"/>
</dbReference>
<dbReference type="EMBL" id="JAYXHS010000001">
    <property type="protein sequence ID" value="MEC5384892.1"/>
    <property type="molecule type" value="Genomic_DNA"/>
</dbReference>
<reference evidence="2 3" key="1">
    <citation type="submission" date="2024-01" db="EMBL/GenBank/DDBJ databases">
        <title>Uliginosibacterium soil sp. nov.</title>
        <authorList>
            <person name="Lv Y."/>
        </authorList>
    </citation>
    <scope>NUCLEOTIDE SEQUENCE [LARGE SCALE GENOMIC DNA]</scope>
    <source>
        <strain evidence="2 3">H3</strain>
    </source>
</reference>
<dbReference type="Gene3D" id="1.10.3680.10">
    <property type="entry name" value="TerB-like"/>
    <property type="match status" value="1"/>
</dbReference>
<dbReference type="SUPFAM" id="SSF158682">
    <property type="entry name" value="TerB-like"/>
    <property type="match status" value="1"/>
</dbReference>
<evidence type="ECO:0000313" key="3">
    <source>
        <dbReference type="Proteomes" id="UP001331561"/>
    </source>
</evidence>
<dbReference type="InterPro" id="IPR007791">
    <property type="entry name" value="DjlA_N"/>
</dbReference>
<sequence>MRSYPLNSPQAAARIVALAMLADGNLSKAELDALAESGAEAQLGLRAGEWHDVVDAFCEDLMSNTHQTLGGACKIDPRALTALMAEVEDDDLRRKVLDLCVSVVDADAEIVEEEMIVLCAAAKHWAARSEIACAA</sequence>
<keyword evidence="3" id="KW-1185">Reference proteome</keyword>
<proteinExistence type="predicted"/>
<accession>A0ABU6K0G6</accession>
<evidence type="ECO:0000313" key="2">
    <source>
        <dbReference type="EMBL" id="MEC5384892.1"/>
    </source>
</evidence>